<evidence type="ECO:0000256" key="4">
    <source>
        <dbReference type="PROSITE-ProRule" id="PRU00221"/>
    </source>
</evidence>
<proteinExistence type="inferred from homology"/>
<dbReference type="PRINTS" id="PR00320">
    <property type="entry name" value="GPROTEINBRPT"/>
</dbReference>
<dbReference type="InterPro" id="IPR020472">
    <property type="entry name" value="WD40_PAC1"/>
</dbReference>
<dbReference type="SMART" id="SM00320">
    <property type="entry name" value="WD40"/>
    <property type="match status" value="5"/>
</dbReference>
<feature type="repeat" description="WD" evidence="4">
    <location>
        <begin position="6"/>
        <end position="36"/>
    </location>
</feature>
<reference evidence="5" key="1">
    <citation type="journal article" date="2020" name="J. Eukaryot. Microbiol.">
        <title>De novo Sequencing, Assembly and Annotation of the Transcriptome for the Free-Living Testate Amoeba Arcella intermedia.</title>
        <authorList>
            <person name="Ribeiro G.M."/>
            <person name="Porfirio-Sousa A.L."/>
            <person name="Maurer-Alcala X.X."/>
            <person name="Katz L.A."/>
            <person name="Lahr D.J.G."/>
        </authorList>
    </citation>
    <scope>NUCLEOTIDE SEQUENCE</scope>
</reference>
<dbReference type="GO" id="GO:0045182">
    <property type="term" value="F:translation regulator activity"/>
    <property type="evidence" value="ECO:0007669"/>
    <property type="project" value="InterPro"/>
</dbReference>
<dbReference type="GO" id="GO:0043022">
    <property type="term" value="F:ribosome binding"/>
    <property type="evidence" value="ECO:0007669"/>
    <property type="project" value="InterPro"/>
</dbReference>
<evidence type="ECO:0000256" key="3">
    <source>
        <dbReference type="ARBA" id="ARBA00022737"/>
    </source>
</evidence>
<dbReference type="PROSITE" id="PS50082">
    <property type="entry name" value="WD_REPEATS_2"/>
    <property type="match status" value="4"/>
</dbReference>
<dbReference type="PROSITE" id="PS50294">
    <property type="entry name" value="WD_REPEATS_REGION"/>
    <property type="match status" value="2"/>
</dbReference>
<dbReference type="Gene3D" id="2.130.10.10">
    <property type="entry name" value="YVTN repeat-like/Quinoprotein amine dehydrogenase"/>
    <property type="match status" value="1"/>
</dbReference>
<dbReference type="EMBL" id="GIBP01005712">
    <property type="protein sequence ID" value="NDV34681.1"/>
    <property type="molecule type" value="Transcribed_RNA"/>
</dbReference>
<dbReference type="InterPro" id="IPR045223">
    <property type="entry name" value="RACK1-like"/>
</dbReference>
<sequence length="285" mass="32230">MLTAKLEVHQGWVTTISFSKAGNYLATGGRDHTLTLCPLTSQGDQFQGPFHRLEGHGGIISNVICSNDPAYFLSSSWDKTIRIWDTKERSIQRVFPLAHSDVILCVSLSSDDRVILTCSRDRTLKLWNTLGECKYTITEEHPIYDTKLIGDVIYYSHGTKLSRFNVKTSARQLIYTGNDEILYFAVPNSKMLFLVESKSVLVLVDLKSKEVMRKMKLDCAVCCMAPHPLKYYIAFGHDEGIVLLDVRNKTIIKTALIPGCLCLAWDKEGKFLFSGHKNGFIKIWK</sequence>
<dbReference type="CDD" id="cd00200">
    <property type="entry name" value="WD40"/>
    <property type="match status" value="1"/>
</dbReference>
<organism evidence="5">
    <name type="scientific">Arcella intermedia</name>
    <dbReference type="NCBI Taxonomy" id="1963864"/>
    <lineage>
        <taxon>Eukaryota</taxon>
        <taxon>Amoebozoa</taxon>
        <taxon>Tubulinea</taxon>
        <taxon>Elardia</taxon>
        <taxon>Arcellinida</taxon>
        <taxon>Sphaerothecina</taxon>
        <taxon>Arcellidae</taxon>
        <taxon>Arcella</taxon>
    </lineage>
</organism>
<evidence type="ECO:0000256" key="2">
    <source>
        <dbReference type="ARBA" id="ARBA00022574"/>
    </source>
</evidence>
<comment type="similarity">
    <text evidence="1">Belongs to the WD repeat G protein beta family. Ribosomal protein RACK1 subfamily.</text>
</comment>
<keyword evidence="3" id="KW-0677">Repeat</keyword>
<protein>
    <submittedName>
        <fullName evidence="5">Uncharacterized protein</fullName>
    </submittedName>
</protein>
<dbReference type="SUPFAM" id="SSF50978">
    <property type="entry name" value="WD40 repeat-like"/>
    <property type="match status" value="1"/>
</dbReference>
<feature type="repeat" description="WD" evidence="4">
    <location>
        <begin position="263"/>
        <end position="285"/>
    </location>
</feature>
<dbReference type="InterPro" id="IPR015943">
    <property type="entry name" value="WD40/YVTN_repeat-like_dom_sf"/>
</dbReference>
<keyword evidence="2 4" id="KW-0853">WD repeat</keyword>
<dbReference type="PANTHER" id="PTHR19868">
    <property type="entry name" value="RECEPTOR FOR ACTIVATED PROTEIN KINASE C RACK1"/>
    <property type="match status" value="1"/>
</dbReference>
<feature type="repeat" description="WD" evidence="4">
    <location>
        <begin position="96"/>
        <end position="128"/>
    </location>
</feature>
<dbReference type="InterPro" id="IPR001680">
    <property type="entry name" value="WD40_rpt"/>
</dbReference>
<accession>A0A6B2LCY4</accession>
<dbReference type="Pfam" id="PF00400">
    <property type="entry name" value="WD40"/>
    <property type="match status" value="4"/>
</dbReference>
<feature type="repeat" description="WD" evidence="4">
    <location>
        <begin position="53"/>
        <end position="94"/>
    </location>
</feature>
<dbReference type="InterPro" id="IPR036322">
    <property type="entry name" value="WD40_repeat_dom_sf"/>
</dbReference>
<evidence type="ECO:0000256" key="1">
    <source>
        <dbReference type="ARBA" id="ARBA00007253"/>
    </source>
</evidence>
<evidence type="ECO:0000313" key="5">
    <source>
        <dbReference type="EMBL" id="NDV34681.1"/>
    </source>
</evidence>
<name>A0A6B2LCY4_9EUKA</name>
<dbReference type="AlphaFoldDB" id="A0A6B2LCY4"/>